<evidence type="ECO:0000256" key="10">
    <source>
        <dbReference type="SAM" id="MobiDB-lite"/>
    </source>
</evidence>
<dbReference type="Gene3D" id="3.10.50.10">
    <property type="match status" value="1"/>
</dbReference>
<evidence type="ECO:0000313" key="13">
    <source>
        <dbReference type="Proteomes" id="UP000254866"/>
    </source>
</evidence>
<evidence type="ECO:0000256" key="9">
    <source>
        <dbReference type="RuleBase" id="RU000489"/>
    </source>
</evidence>
<dbReference type="GO" id="GO:0008843">
    <property type="term" value="F:endochitinase activity"/>
    <property type="evidence" value="ECO:0007669"/>
    <property type="project" value="UniProtKB-EC"/>
</dbReference>
<dbReference type="Gene3D" id="3.20.20.80">
    <property type="entry name" value="Glycosidases"/>
    <property type="match status" value="1"/>
</dbReference>
<reference evidence="12 13" key="1">
    <citation type="journal article" date="2018" name="IMA Fungus">
        <title>IMA Genome-F 9: Draft genome sequence of Annulohypoxylon stygium, Aspergillus mulundensis, Berkeleyomyces basicola (syn. Thielaviopsis basicola), Ceratocystis smalleyi, two Cercospora beticola strains, Coleophoma cylindrospora, Fusarium fracticaudum, Phialophora cf. hyalina, and Morchella septimelata.</title>
        <authorList>
            <person name="Wingfield B.D."/>
            <person name="Bills G.F."/>
            <person name="Dong Y."/>
            <person name="Huang W."/>
            <person name="Nel W.J."/>
            <person name="Swalarsk-Parry B.S."/>
            <person name="Vaghefi N."/>
            <person name="Wilken P.M."/>
            <person name="An Z."/>
            <person name="de Beer Z.W."/>
            <person name="De Vos L."/>
            <person name="Chen L."/>
            <person name="Duong T.A."/>
            <person name="Gao Y."/>
            <person name="Hammerbacher A."/>
            <person name="Kikkert J.R."/>
            <person name="Li Y."/>
            <person name="Li H."/>
            <person name="Li K."/>
            <person name="Li Q."/>
            <person name="Liu X."/>
            <person name="Ma X."/>
            <person name="Naidoo K."/>
            <person name="Pethybridge S.J."/>
            <person name="Sun J."/>
            <person name="Steenkamp E.T."/>
            <person name="van der Nest M.A."/>
            <person name="van Wyk S."/>
            <person name="Wingfield M.J."/>
            <person name="Xiong C."/>
            <person name="Yue Q."/>
            <person name="Zhang X."/>
        </authorList>
    </citation>
    <scope>NUCLEOTIDE SEQUENCE [LARGE SCALE GENOMIC DNA]</scope>
    <source>
        <strain evidence="12 13">BP 5553</strain>
    </source>
</reference>
<dbReference type="GO" id="GO:0000272">
    <property type="term" value="P:polysaccharide catabolic process"/>
    <property type="evidence" value="ECO:0007669"/>
    <property type="project" value="UniProtKB-KW"/>
</dbReference>
<dbReference type="OrthoDB" id="73875at2759"/>
<dbReference type="Proteomes" id="UP000254866">
    <property type="component" value="Unassembled WGS sequence"/>
</dbReference>
<organism evidence="12 13">
    <name type="scientific">Venustampulla echinocandica</name>
    <dbReference type="NCBI Taxonomy" id="2656787"/>
    <lineage>
        <taxon>Eukaryota</taxon>
        <taxon>Fungi</taxon>
        <taxon>Dikarya</taxon>
        <taxon>Ascomycota</taxon>
        <taxon>Pezizomycotina</taxon>
        <taxon>Leotiomycetes</taxon>
        <taxon>Helotiales</taxon>
        <taxon>Pleuroascaceae</taxon>
        <taxon>Venustampulla</taxon>
    </lineage>
</organism>
<dbReference type="SUPFAM" id="SSF51445">
    <property type="entry name" value="(Trans)glycosidases"/>
    <property type="match status" value="1"/>
</dbReference>
<dbReference type="SUPFAM" id="SSF54556">
    <property type="entry name" value="Chitinase insertion domain"/>
    <property type="match status" value="1"/>
</dbReference>
<dbReference type="InterPro" id="IPR050314">
    <property type="entry name" value="Glycosyl_Hydrlase_18"/>
</dbReference>
<evidence type="ECO:0000256" key="5">
    <source>
        <dbReference type="ARBA" id="ARBA00023024"/>
    </source>
</evidence>
<dbReference type="GO" id="GO:0006032">
    <property type="term" value="P:chitin catabolic process"/>
    <property type="evidence" value="ECO:0007669"/>
    <property type="project" value="UniProtKB-KW"/>
</dbReference>
<evidence type="ECO:0000256" key="8">
    <source>
        <dbReference type="ARBA" id="ARBA00023326"/>
    </source>
</evidence>
<dbReference type="Pfam" id="PF00704">
    <property type="entry name" value="Glyco_hydro_18"/>
    <property type="match status" value="1"/>
</dbReference>
<dbReference type="PROSITE" id="PS01095">
    <property type="entry name" value="GH18_1"/>
    <property type="match status" value="1"/>
</dbReference>
<dbReference type="InterPro" id="IPR001223">
    <property type="entry name" value="Glyco_hydro18_cat"/>
</dbReference>
<keyword evidence="5" id="KW-0146">Chitin degradation</keyword>
<dbReference type="SMART" id="SM00636">
    <property type="entry name" value="Glyco_18"/>
    <property type="match status" value="1"/>
</dbReference>
<keyword evidence="7 9" id="KW-0326">Glycosidase</keyword>
<comment type="caution">
    <text evidence="12">The sequence shown here is derived from an EMBL/GenBank/DDBJ whole genome shotgun (WGS) entry which is preliminary data.</text>
</comment>
<dbReference type="InterPro" id="IPR017853">
    <property type="entry name" value="GH"/>
</dbReference>
<keyword evidence="4 9" id="KW-0378">Hydrolase</keyword>
<dbReference type="EC" id="3.2.1.14" evidence="3"/>
<evidence type="ECO:0000256" key="3">
    <source>
        <dbReference type="ARBA" id="ARBA00012729"/>
    </source>
</evidence>
<dbReference type="Pfam" id="PF14040">
    <property type="entry name" value="DNase_NucA_NucB"/>
    <property type="match status" value="1"/>
</dbReference>
<evidence type="ECO:0000259" key="11">
    <source>
        <dbReference type="PROSITE" id="PS51910"/>
    </source>
</evidence>
<accession>A0A370TUN2</accession>
<dbReference type="InterPro" id="IPR001579">
    <property type="entry name" value="Glyco_hydro_18_chit_AS"/>
</dbReference>
<dbReference type="GO" id="GO:0008061">
    <property type="term" value="F:chitin binding"/>
    <property type="evidence" value="ECO:0007669"/>
    <property type="project" value="InterPro"/>
</dbReference>
<evidence type="ECO:0000256" key="1">
    <source>
        <dbReference type="ARBA" id="ARBA00000822"/>
    </source>
</evidence>
<dbReference type="InterPro" id="IPR029070">
    <property type="entry name" value="Chitinase_insertion_sf"/>
</dbReference>
<gene>
    <name evidence="12" type="ORF">BP5553_03585</name>
</gene>
<dbReference type="GeneID" id="43596434"/>
<keyword evidence="13" id="KW-1185">Reference proteome</keyword>
<feature type="domain" description="GH18" evidence="11">
    <location>
        <begin position="2"/>
        <end position="355"/>
    </location>
</feature>
<feature type="region of interest" description="Disordered" evidence="10">
    <location>
        <begin position="1609"/>
        <end position="1641"/>
    </location>
</feature>
<evidence type="ECO:0000313" key="12">
    <source>
        <dbReference type="EMBL" id="RDL39245.1"/>
    </source>
</evidence>
<sequence>MQRRVAYYETWADTRSCDKFKPEDIPIHAITHLNVAFGTLGADFKIGAEDESMIRRITKLKMQNRALTIFISLGGWVFNDPGPTRTRFSDMAASPSSRTTFIDSVMDFLEKYGLDGIDIDWEYPEADDRGGIKADYDNYPLLISNMRSSFDKRDPSWGISMAIPASYWYLQHFDVKALQRSLSWFNLMSYDMHGKWDQFNEYTGPWVFGHTNLTEIESALDLLRRNDIDLKNVNLGIGFYGRTYTLVDSHCTDPGCEFNNPGLAGDCSGEAGILTFREIDRRIHRLNQHEFYYDKATSSKWMVYDANQWISYDDAQSFSEKRTFMDTRCLGGVMIWAIDQDTEDFQALSGLLGDGFVTDALIEGGTMSDEEKESLARELSGLSGDGCYVSLGCSGEGVTDTVYSSCNKGYVPTERVHSPGGSDINNYGPLNHETRYCEVGQWKTVCCLATSPAQNCKWRGGPERSSMYCDGGLGDTTCGPDQFELVTDKFTSAEGGAICASGLRSLCCDGIPETDKCRWTGCSTTLDCDFETEEIVATRGDLDGGRPCANGNYRTYCCPKPSLSAGGPRANRYKNCVWSPKVPTVAQTQTDLPWAYLPDCNMGTSCPKTQITMTKARMPDRYPPQPGYCQWVAPGLEHRLCCDPPRNVQLPFRPADIFADSHGGDDLYIYKDNYGNNDRDPHGPDEQDYGDDPYGFILLDGAEDALQGSFPRNYIFVHDEDGSGLPLKTRDTFMSNDPHLMSSTFEHEESWHYVYCHPGRDSECSKVFIDGAQDTIITLPRHIGSGPYARIVSMELVDHNVLPDYHLGKRALEKDHSQVYKLVFDYAFDRIKRSTSVNIRVDYTNMVDYWDKMTGLESGRGSGVSRRSEKRYWGEFVAWIKRFNEVKLSDMGNLPMKIKKSILLYRYRVGCPRGTSVLKAGLDITANTDMNMNARWAYYVSGTIVPLDIHRTYAYFGVQPTAQLTIELKGSAEMTYHSKPIKLIDTLAWPGLAIKGIAAIGPTVDLWGQMNSTITVSGEMRAGAKVDFPQYELFFPQNDESEEFQKWLEPNKQQEQQSVLTPILDASVTAHVGLDLTITPEVNLGISVGLKSGTKVVDAQIVAFVNNTLSFNVEAQAQGGIDNGGHASASYKIWIDYFYNFGIGGHATFVSFFKTALKPRTLWDGKGQSIRLWEHEGSVSTGTPPRSLTGSTYWNDTLGEPIGLNDNWFRDEEANFESSGLLSKRLSLSDISAFGKGLLQCNDGGACSAGKCNGDACEISTQPEGTKKRADDPDDPMDIDIDHCITAMPAIMYNCKYFPDRSLRRTAGGPDKVFPGICRNILDHFANAGLGSGPMMLSYDGSSGNDANRDAMCGSNVLPYTENDGNGNPIQKMQSWRAFCQKDSDEFSDAQGGPRIKHGNENWSSCDEFPFNSVDQGGVGVRACVPGYQQQIQGTCNGLFKFIDQNIPLVPSIPNWRRWDANWKGAARPGGWNNANPKTKDFTFHLFSSDGTTIPGRNSAYQIFDHVLVADPQIPGLETDISLVIAAVNLGGNPTYRITRNNGNNAYCDSGFALNSASWGNYVSAKGCKVKFDTQAASTKLKRGIQPSTDDMVKITSVELDPAAPEQWIRVSGPGESMDDQQGTAGKGIKKEKAFVVSQTP</sequence>
<comment type="catalytic activity">
    <reaction evidence="1">
        <text>Random endo-hydrolysis of N-acetyl-beta-D-glucosaminide (1-&gt;4)-beta-linkages in chitin and chitodextrins.</text>
        <dbReference type="EC" id="3.2.1.14"/>
    </reaction>
</comment>
<proteinExistence type="inferred from homology"/>
<evidence type="ECO:0000256" key="6">
    <source>
        <dbReference type="ARBA" id="ARBA00023277"/>
    </source>
</evidence>
<dbReference type="EMBL" id="NPIC01000002">
    <property type="protein sequence ID" value="RDL39245.1"/>
    <property type="molecule type" value="Genomic_DNA"/>
</dbReference>
<evidence type="ECO:0000256" key="2">
    <source>
        <dbReference type="ARBA" id="ARBA00008682"/>
    </source>
</evidence>
<dbReference type="RefSeq" id="XP_031871901.1">
    <property type="nucleotide sequence ID" value="XM_032012208.1"/>
</dbReference>
<keyword evidence="8" id="KW-0624">Polysaccharide degradation</keyword>
<name>A0A370TUN2_9HELO</name>
<protein>
    <recommendedName>
        <fullName evidence="3">chitinase</fullName>
        <ecNumber evidence="3">3.2.1.14</ecNumber>
    </recommendedName>
</protein>
<evidence type="ECO:0000256" key="7">
    <source>
        <dbReference type="ARBA" id="ARBA00023295"/>
    </source>
</evidence>
<dbReference type="PROSITE" id="PS51910">
    <property type="entry name" value="GH18_2"/>
    <property type="match status" value="1"/>
</dbReference>
<dbReference type="STRING" id="2656787.A0A370TUN2"/>
<dbReference type="InterPro" id="IPR011583">
    <property type="entry name" value="Chitinase_II/V-like_cat"/>
</dbReference>
<dbReference type="PANTHER" id="PTHR11177:SF402">
    <property type="entry name" value="CHITINASE"/>
    <property type="match status" value="1"/>
</dbReference>
<evidence type="ECO:0000256" key="4">
    <source>
        <dbReference type="ARBA" id="ARBA00022801"/>
    </source>
</evidence>
<dbReference type="InterPro" id="IPR029476">
    <property type="entry name" value="DNase_NucA_NucB"/>
</dbReference>
<dbReference type="PANTHER" id="PTHR11177">
    <property type="entry name" value="CHITINASE"/>
    <property type="match status" value="1"/>
</dbReference>
<keyword evidence="6" id="KW-0119">Carbohydrate metabolism</keyword>
<comment type="similarity">
    <text evidence="2">Belongs to the glycosyl hydrolase 18 family. Chitinase class V subfamily.</text>
</comment>